<protein>
    <submittedName>
        <fullName evidence="1">Uncharacterized protein</fullName>
    </submittedName>
</protein>
<evidence type="ECO:0000313" key="1">
    <source>
        <dbReference type="EMBL" id="KAI7951643.1"/>
    </source>
</evidence>
<accession>A0ACC0EFC8</accession>
<dbReference type="Proteomes" id="UP001060170">
    <property type="component" value="Chromosome 7"/>
</dbReference>
<name>A0ACC0EFC8_9BASI</name>
<organism evidence="1 2">
    <name type="scientific">Puccinia striiformis f. sp. tritici</name>
    <dbReference type="NCBI Taxonomy" id="168172"/>
    <lineage>
        <taxon>Eukaryota</taxon>
        <taxon>Fungi</taxon>
        <taxon>Dikarya</taxon>
        <taxon>Basidiomycota</taxon>
        <taxon>Pucciniomycotina</taxon>
        <taxon>Pucciniomycetes</taxon>
        <taxon>Pucciniales</taxon>
        <taxon>Pucciniaceae</taxon>
        <taxon>Puccinia</taxon>
    </lineage>
</organism>
<reference evidence="1 2" key="3">
    <citation type="journal article" date="2022" name="Microbiol. Spectr.">
        <title>Folding features and dynamics of 3D genome architecture in plant fungal pathogens.</title>
        <authorList>
            <person name="Xia C."/>
        </authorList>
    </citation>
    <scope>NUCLEOTIDE SEQUENCE [LARGE SCALE GENOMIC DNA]</scope>
    <source>
        <strain evidence="1 2">93-210</strain>
    </source>
</reference>
<sequence length="495" mass="56248">MDQPNLPGEEEPIGTEAGEEHLAGDLPAPNPLDDPLEYLRALRLAGTHSQFLQSRYLEVLVPIQDILDTLPDRQLLLIIVSFVEMDAHIILLRDGPAFMTDRRIEPLSERLQAEADENLQDFIRTYPERYMTFHYQVLNEYTTLLIQYGAPEEKSQAMDVLLQLLVNVDGSELGSDNSAIDACSICQDEYLPADNIIPLPCHTSHHFHRRCIRSYSGDSSTNREKGCMSPWSINLTEPRYSTTTDPFPSLSPLYTPLLQVIYKNPFRQTTMDQPNLPGEDSNAAIADIIAYLQDQISSGAVTLIGDHVQLLPYSCYLGILVPINDLIETLDVRQRFLIIIFFLSTDTRIFRLRHNLQNRIPIDLLPNHLDAEVVEALFALVDTDPQRYDLFFVSLMNEYFTLLMHSDDPEDRLRGMDVLLEHLVNINGSELGDHPSVDACAICQDDYTPADDIIVLPCHNSHHFHRSCIETWLHRHLNCPNCRAPVRIAQARQAS</sequence>
<evidence type="ECO:0000313" key="2">
    <source>
        <dbReference type="Proteomes" id="UP001060170"/>
    </source>
</evidence>
<proteinExistence type="predicted"/>
<gene>
    <name evidence="1" type="ORF">MJO28_007327</name>
</gene>
<reference evidence="2" key="2">
    <citation type="journal article" date="2018" name="Mol. Plant Microbe Interact.">
        <title>Genome sequence resources for the wheat stripe rust pathogen (Puccinia striiformis f. sp. tritici) and the barley stripe rust pathogen (Puccinia striiformis f. sp. hordei).</title>
        <authorList>
            <person name="Xia C."/>
            <person name="Wang M."/>
            <person name="Yin C."/>
            <person name="Cornejo O.E."/>
            <person name="Hulbert S.H."/>
            <person name="Chen X."/>
        </authorList>
    </citation>
    <scope>NUCLEOTIDE SEQUENCE [LARGE SCALE GENOMIC DNA]</scope>
    <source>
        <strain evidence="2">93-210</strain>
    </source>
</reference>
<keyword evidence="2" id="KW-1185">Reference proteome</keyword>
<dbReference type="EMBL" id="CM045871">
    <property type="protein sequence ID" value="KAI7951643.1"/>
    <property type="molecule type" value="Genomic_DNA"/>
</dbReference>
<comment type="caution">
    <text evidence="1">The sequence shown here is derived from an EMBL/GenBank/DDBJ whole genome shotgun (WGS) entry which is preliminary data.</text>
</comment>
<reference evidence="2" key="1">
    <citation type="journal article" date="2018" name="BMC Genomics">
        <title>Genomic insights into host adaptation between the wheat stripe rust pathogen (Puccinia striiformis f. sp. tritici) and the barley stripe rust pathogen (Puccinia striiformis f. sp. hordei).</title>
        <authorList>
            <person name="Xia C."/>
            <person name="Wang M."/>
            <person name="Yin C."/>
            <person name="Cornejo O.E."/>
            <person name="Hulbert S.H."/>
            <person name="Chen X."/>
        </authorList>
    </citation>
    <scope>NUCLEOTIDE SEQUENCE [LARGE SCALE GENOMIC DNA]</scope>
    <source>
        <strain evidence="2">93-210</strain>
    </source>
</reference>